<accession>A0A5B7DH45</accession>
<dbReference type="Proteomes" id="UP000324222">
    <property type="component" value="Unassembled WGS sequence"/>
</dbReference>
<evidence type="ECO:0000313" key="2">
    <source>
        <dbReference type="Proteomes" id="UP000324222"/>
    </source>
</evidence>
<dbReference type="EMBL" id="VSRR010000897">
    <property type="protein sequence ID" value="MPC20660.1"/>
    <property type="molecule type" value="Genomic_DNA"/>
</dbReference>
<protein>
    <submittedName>
        <fullName evidence="1">Uncharacterized protein</fullName>
    </submittedName>
</protein>
<proteinExistence type="predicted"/>
<name>A0A5B7DH45_PORTR</name>
<gene>
    <name evidence="1" type="ORF">E2C01_013612</name>
</gene>
<reference evidence="1 2" key="1">
    <citation type="submission" date="2019-05" db="EMBL/GenBank/DDBJ databases">
        <title>Another draft genome of Portunus trituberculatus and its Hox gene families provides insights of decapod evolution.</title>
        <authorList>
            <person name="Jeong J.-H."/>
            <person name="Song I."/>
            <person name="Kim S."/>
            <person name="Choi T."/>
            <person name="Kim D."/>
            <person name="Ryu S."/>
            <person name="Kim W."/>
        </authorList>
    </citation>
    <scope>NUCLEOTIDE SEQUENCE [LARGE SCALE GENOMIC DNA]</scope>
    <source>
        <tissue evidence="1">Muscle</tissue>
    </source>
</reference>
<dbReference type="AlphaFoldDB" id="A0A5B7DH45"/>
<evidence type="ECO:0000313" key="1">
    <source>
        <dbReference type="EMBL" id="MPC20660.1"/>
    </source>
</evidence>
<comment type="caution">
    <text evidence="1">The sequence shown here is derived from an EMBL/GenBank/DDBJ whole genome shotgun (WGS) entry which is preliminary data.</text>
</comment>
<organism evidence="1 2">
    <name type="scientific">Portunus trituberculatus</name>
    <name type="common">Swimming crab</name>
    <name type="synonym">Neptunus trituberculatus</name>
    <dbReference type="NCBI Taxonomy" id="210409"/>
    <lineage>
        <taxon>Eukaryota</taxon>
        <taxon>Metazoa</taxon>
        <taxon>Ecdysozoa</taxon>
        <taxon>Arthropoda</taxon>
        <taxon>Crustacea</taxon>
        <taxon>Multicrustacea</taxon>
        <taxon>Malacostraca</taxon>
        <taxon>Eumalacostraca</taxon>
        <taxon>Eucarida</taxon>
        <taxon>Decapoda</taxon>
        <taxon>Pleocyemata</taxon>
        <taxon>Brachyura</taxon>
        <taxon>Eubrachyura</taxon>
        <taxon>Portunoidea</taxon>
        <taxon>Portunidae</taxon>
        <taxon>Portuninae</taxon>
        <taxon>Portunus</taxon>
    </lineage>
</organism>
<sequence length="64" mass="7295">MSIVIRVEEEEMEVVEVEVVEARGRVEQNCEGRKCRGVCVSSFPPVVWKEKTVEAAEEEETRGK</sequence>
<keyword evidence="2" id="KW-1185">Reference proteome</keyword>